<accession>F2KKH3</accession>
<dbReference type="PANTHER" id="PTHR10434:SF15">
    <property type="entry name" value="PHOSPHOLIPID_GLYCEROL ACYLTRANSFERASE DOMAIN-CONTAINING PROTEIN"/>
    <property type="match status" value="1"/>
</dbReference>
<protein>
    <submittedName>
        <fullName evidence="5">Putative transport-related acyltransferase protein</fullName>
    </submittedName>
</protein>
<evidence type="ECO:0000256" key="2">
    <source>
        <dbReference type="ARBA" id="ARBA00022679"/>
    </source>
</evidence>
<dbReference type="Proteomes" id="UP000006692">
    <property type="component" value="Chromosome"/>
</dbReference>
<evidence type="ECO:0000256" key="1">
    <source>
        <dbReference type="ARBA" id="ARBA00005189"/>
    </source>
</evidence>
<dbReference type="HOGENOM" id="CLU_2059351_0_0_6"/>
<dbReference type="GO" id="GO:0003841">
    <property type="term" value="F:1-acylglycerol-3-phosphate O-acyltransferase activity"/>
    <property type="evidence" value="ECO:0007669"/>
    <property type="project" value="TreeGrafter"/>
</dbReference>
<comment type="pathway">
    <text evidence="1">Lipid metabolism.</text>
</comment>
<dbReference type="GO" id="GO:0006654">
    <property type="term" value="P:phosphatidic acid biosynthetic process"/>
    <property type="evidence" value="ECO:0007669"/>
    <property type="project" value="TreeGrafter"/>
</dbReference>
<dbReference type="AlphaFoldDB" id="F2KKH3"/>
<reference key="2">
    <citation type="submission" date="2011-03" db="EMBL/GenBank/DDBJ databases">
        <title>Complete Genome Sequence of a beneficial plant roots-associated bacterium Pseudomonas brassicacearum.</title>
        <authorList>
            <person name="Ortet P."/>
            <person name="Barakat M."/>
            <person name="Lalaouna D."/>
            <person name="Fochesato S."/>
            <person name="Barbe V."/>
            <person name="Santaella C."/>
            <person name="Heulin T."/>
            <person name="Achouak W."/>
        </authorList>
    </citation>
    <scope>NUCLEOTIDE SEQUENCE</scope>
    <source>
        <strain>NFM421</strain>
    </source>
</reference>
<gene>
    <name evidence="5" type="ORF">PSEBR_a4222</name>
</gene>
<keyword evidence="3 5" id="KW-0012">Acyltransferase</keyword>
<dbReference type="SUPFAM" id="SSF69593">
    <property type="entry name" value="Glycerol-3-phosphate (1)-acyltransferase"/>
    <property type="match status" value="1"/>
</dbReference>
<evidence type="ECO:0000259" key="4">
    <source>
        <dbReference type="Pfam" id="PF01553"/>
    </source>
</evidence>
<dbReference type="CDD" id="cd07989">
    <property type="entry name" value="LPLAT_AGPAT-like"/>
    <property type="match status" value="1"/>
</dbReference>
<name>F2KKH3_PSEBN</name>
<dbReference type="STRING" id="994484.PSEBR_a4222"/>
<evidence type="ECO:0000313" key="5">
    <source>
        <dbReference type="EMBL" id="AEA70629.1"/>
    </source>
</evidence>
<proteinExistence type="predicted"/>
<dbReference type="PANTHER" id="PTHR10434">
    <property type="entry name" value="1-ACYL-SN-GLYCEROL-3-PHOSPHATE ACYLTRANSFERASE"/>
    <property type="match status" value="1"/>
</dbReference>
<evidence type="ECO:0000256" key="3">
    <source>
        <dbReference type="ARBA" id="ARBA00023315"/>
    </source>
</evidence>
<sequence>MPGARKTFTSNEKAFKRIAQYLKDGELVCIFPEGKLTGDGEINEFKSGLTRILQETPVPVIPLALQGLWGSFFSRDPAKGLFRRFWSRVTLVAGSAVAVEVAEPAKLQALVGELRGTVR</sequence>
<evidence type="ECO:0000313" key="6">
    <source>
        <dbReference type="Proteomes" id="UP000006692"/>
    </source>
</evidence>
<dbReference type="Pfam" id="PF01553">
    <property type="entry name" value="Acyltransferase"/>
    <property type="match status" value="1"/>
</dbReference>
<keyword evidence="2 5" id="KW-0808">Transferase</keyword>
<organism evidence="5 6">
    <name type="scientific">Pseudomonas brassicacearum (strain NFM421)</name>
    <dbReference type="NCBI Taxonomy" id="994484"/>
    <lineage>
        <taxon>Bacteria</taxon>
        <taxon>Pseudomonadati</taxon>
        <taxon>Pseudomonadota</taxon>
        <taxon>Gammaproteobacteria</taxon>
        <taxon>Pseudomonadales</taxon>
        <taxon>Pseudomonadaceae</taxon>
        <taxon>Pseudomonas</taxon>
    </lineage>
</organism>
<dbReference type="InterPro" id="IPR002123">
    <property type="entry name" value="Plipid/glycerol_acylTrfase"/>
</dbReference>
<dbReference type="KEGG" id="pba:PSEBR_a4222"/>
<reference evidence="5 6" key="1">
    <citation type="journal article" date="2011" name="J. Bacteriol.">
        <title>Complete genome sequence of a beneficial plant root-associated bacterium, Pseudomonas brassicacearum.</title>
        <authorList>
            <person name="Ortet P."/>
            <person name="Barakat M."/>
            <person name="Lalaouna D."/>
            <person name="Fochesato S."/>
            <person name="Barbe V."/>
            <person name="Vacherie B."/>
            <person name="Santaella C."/>
            <person name="Heulin T."/>
            <person name="Achouak W."/>
        </authorList>
    </citation>
    <scope>NUCLEOTIDE SEQUENCE [LARGE SCALE GENOMIC DNA]</scope>
    <source>
        <strain evidence="5 6">NFM421</strain>
    </source>
</reference>
<dbReference type="EMBL" id="CP002585">
    <property type="protein sequence ID" value="AEA70629.1"/>
    <property type="molecule type" value="Genomic_DNA"/>
</dbReference>
<feature type="domain" description="Phospholipid/glycerol acyltransferase" evidence="4">
    <location>
        <begin position="4"/>
        <end position="65"/>
    </location>
</feature>